<reference evidence="1 2" key="1">
    <citation type="submission" date="2023-07" db="EMBL/GenBank/DDBJ databases">
        <title>Genomic Encyclopedia of Type Strains, Phase IV (KMG-IV): sequencing the most valuable type-strain genomes for metagenomic binning, comparative biology and taxonomic classification.</title>
        <authorList>
            <person name="Goeker M."/>
        </authorList>
    </citation>
    <scope>NUCLEOTIDE SEQUENCE [LARGE SCALE GENOMIC DNA]</scope>
    <source>
        <strain evidence="1 2">DSM 9768</strain>
    </source>
</reference>
<gene>
    <name evidence="1" type="ORF">J2S74_002954</name>
</gene>
<name>A0ABT9ZWH7_9BACI</name>
<dbReference type="EMBL" id="JAUSUG010000011">
    <property type="protein sequence ID" value="MDQ0255572.1"/>
    <property type="molecule type" value="Genomic_DNA"/>
</dbReference>
<evidence type="ECO:0000313" key="1">
    <source>
        <dbReference type="EMBL" id="MDQ0255572.1"/>
    </source>
</evidence>
<evidence type="ECO:0000313" key="2">
    <source>
        <dbReference type="Proteomes" id="UP001230005"/>
    </source>
</evidence>
<accession>A0ABT9ZWH7</accession>
<dbReference type="Proteomes" id="UP001230005">
    <property type="component" value="Unassembled WGS sequence"/>
</dbReference>
<proteinExistence type="predicted"/>
<sequence length="76" mass="8544">MKHNIKIDDSRGSMDNLDRYEKGSSILLLRSNTYTLAKRGDIGKILFVDEAGSVHVDINGKHVSLNRNSGDDWELL</sequence>
<keyword evidence="2" id="KW-1185">Reference proteome</keyword>
<organism evidence="1 2">
    <name type="scientific">Evansella vedderi</name>
    <dbReference type="NCBI Taxonomy" id="38282"/>
    <lineage>
        <taxon>Bacteria</taxon>
        <taxon>Bacillati</taxon>
        <taxon>Bacillota</taxon>
        <taxon>Bacilli</taxon>
        <taxon>Bacillales</taxon>
        <taxon>Bacillaceae</taxon>
        <taxon>Evansella</taxon>
    </lineage>
</organism>
<protein>
    <submittedName>
        <fullName evidence="1">Uncharacterized protein</fullName>
    </submittedName>
</protein>
<comment type="caution">
    <text evidence="1">The sequence shown here is derived from an EMBL/GenBank/DDBJ whole genome shotgun (WGS) entry which is preliminary data.</text>
</comment>
<dbReference type="RefSeq" id="WP_307326547.1">
    <property type="nucleotide sequence ID" value="NZ_JAUSUG010000011.1"/>
</dbReference>